<dbReference type="InterPro" id="IPR035979">
    <property type="entry name" value="RBD_domain_sf"/>
</dbReference>
<feature type="compositionally biased region" description="Polar residues" evidence="2">
    <location>
        <begin position="541"/>
        <end position="555"/>
    </location>
</feature>
<dbReference type="Proteomes" id="UP000193498">
    <property type="component" value="Unassembled WGS sequence"/>
</dbReference>
<evidence type="ECO:0000313" key="4">
    <source>
        <dbReference type="EMBL" id="ORX95586.1"/>
    </source>
</evidence>
<feature type="region of interest" description="Disordered" evidence="2">
    <location>
        <begin position="537"/>
        <end position="563"/>
    </location>
</feature>
<feature type="region of interest" description="Disordered" evidence="2">
    <location>
        <begin position="1"/>
        <end position="21"/>
    </location>
</feature>
<gene>
    <name evidence="4" type="ORF">K493DRAFT_301418</name>
</gene>
<reference evidence="4 5" key="1">
    <citation type="submission" date="2016-07" db="EMBL/GenBank/DDBJ databases">
        <title>Pervasive Adenine N6-methylation of Active Genes in Fungi.</title>
        <authorList>
            <consortium name="DOE Joint Genome Institute"/>
            <person name="Mondo S.J."/>
            <person name="Dannebaum R.O."/>
            <person name="Kuo R.C."/>
            <person name="Labutti K."/>
            <person name="Haridas S."/>
            <person name="Kuo A."/>
            <person name="Salamov A."/>
            <person name="Ahrendt S.R."/>
            <person name="Lipzen A."/>
            <person name="Sullivan W."/>
            <person name="Andreopoulos W.B."/>
            <person name="Clum A."/>
            <person name="Lindquist E."/>
            <person name="Daum C."/>
            <person name="Ramamoorthy G.K."/>
            <person name="Gryganskyi A."/>
            <person name="Culley D."/>
            <person name="Magnuson J.K."/>
            <person name="James T.Y."/>
            <person name="O'Malley M.A."/>
            <person name="Stajich J.E."/>
            <person name="Spatafora J.W."/>
            <person name="Visel A."/>
            <person name="Grigoriev I.V."/>
        </authorList>
    </citation>
    <scope>NUCLEOTIDE SEQUENCE [LARGE SCALE GENOMIC DNA]</scope>
    <source>
        <strain evidence="4 5">CBS 931.73</strain>
    </source>
</reference>
<dbReference type="Pfam" id="PF04059">
    <property type="entry name" value="RRM_2"/>
    <property type="match status" value="1"/>
</dbReference>
<dbReference type="GO" id="GO:0003723">
    <property type="term" value="F:RNA binding"/>
    <property type="evidence" value="ECO:0007669"/>
    <property type="project" value="UniProtKB-KW"/>
</dbReference>
<dbReference type="STRING" id="1314790.A0A1Y1YCY2"/>
<comment type="caution">
    <text evidence="4">The sequence shown here is derived from an EMBL/GenBank/DDBJ whole genome shotgun (WGS) entry which is preliminary data.</text>
</comment>
<protein>
    <recommendedName>
        <fullName evidence="3">Mei2-like C-terminal RNA recognition motif domain-containing protein</fullName>
    </recommendedName>
</protein>
<organism evidence="4 5">
    <name type="scientific">Basidiobolus meristosporus CBS 931.73</name>
    <dbReference type="NCBI Taxonomy" id="1314790"/>
    <lineage>
        <taxon>Eukaryota</taxon>
        <taxon>Fungi</taxon>
        <taxon>Fungi incertae sedis</taxon>
        <taxon>Zoopagomycota</taxon>
        <taxon>Entomophthoromycotina</taxon>
        <taxon>Basidiobolomycetes</taxon>
        <taxon>Basidiobolales</taxon>
        <taxon>Basidiobolaceae</taxon>
        <taxon>Basidiobolus</taxon>
    </lineage>
</organism>
<dbReference type="FunCoup" id="A0A1Y1YCY2">
    <property type="interactions" value="22"/>
</dbReference>
<evidence type="ECO:0000259" key="3">
    <source>
        <dbReference type="Pfam" id="PF04059"/>
    </source>
</evidence>
<evidence type="ECO:0000256" key="2">
    <source>
        <dbReference type="SAM" id="MobiDB-lite"/>
    </source>
</evidence>
<accession>A0A1Y1YCY2</accession>
<keyword evidence="1" id="KW-0694">RNA-binding</keyword>
<dbReference type="OrthoDB" id="417481at2759"/>
<dbReference type="SUPFAM" id="SSF54928">
    <property type="entry name" value="RNA-binding domain, RBD"/>
    <property type="match status" value="1"/>
</dbReference>
<name>A0A1Y1YCY2_9FUNG</name>
<feature type="domain" description="Mei2-like C-terminal RNA recognition motif" evidence="3">
    <location>
        <begin position="459"/>
        <end position="514"/>
    </location>
</feature>
<dbReference type="PANTHER" id="PTHR23189">
    <property type="entry name" value="RNA RECOGNITION MOTIF-CONTAINING"/>
    <property type="match status" value="1"/>
</dbReference>
<dbReference type="AlphaFoldDB" id="A0A1Y1YCY2"/>
<proteinExistence type="predicted"/>
<dbReference type="InParanoid" id="A0A1Y1YCY2"/>
<sequence length="563" mass="62853">MLTATIDISSHAGNQASPQKPLDIVVEKNENAIRGSDEIHSTAALALCADNRTGTELLEQPSMPGFIPTFGEDISTDSLAKTKHNPGTYSRFSASIFPNPKGRQHSEKKSLDWGIGRMQGFGSPALNDIHGLSSCYSSSPTHFVSVNLLPQGISPADLEFLKSSGKVWQVLTDRVQDLGMIIVAYYDLRDAIAAVYQLRASEIKEHTAINFVRMSKLVKSTALFSSFKHICDFDGKLLLTFHPPNQFTSNMQLILESCGDIRQISQLPYKSSIVVEFYDVRTAVAAEEKLHRMDRNGIQYQVSFCPTEDPIDRIVIYHDCRDMSNDAFLNESLLDKRKDEAVMFNGIYGKLDAHGMTAPPSYEFTSAGMPYPAQPFQPVSSKPSDLKLVSPIPLGKAFDSKANIWSKTWQLKPNKNYLAASHSPSNMPRYSSNSNSCENVVPSRNQVDVRRITQGLDNRTTFMIRNIPNKYTQKMLLECIDETHKGEYDFVYLRIDFKNHCNVGYAFINFIDVNVMDKDPTYQPKIFHSSGSLKGVEEPFPSSQNAPGNHGNTACWSPLETDC</sequence>
<dbReference type="EMBL" id="MCFE01000172">
    <property type="protein sequence ID" value="ORX95586.1"/>
    <property type="molecule type" value="Genomic_DNA"/>
</dbReference>
<dbReference type="InterPro" id="IPR007201">
    <property type="entry name" value="Mei2-like_Rrm_C"/>
</dbReference>
<keyword evidence="5" id="KW-1185">Reference proteome</keyword>
<evidence type="ECO:0000313" key="5">
    <source>
        <dbReference type="Proteomes" id="UP000193498"/>
    </source>
</evidence>
<evidence type="ECO:0000256" key="1">
    <source>
        <dbReference type="ARBA" id="ARBA00022884"/>
    </source>
</evidence>
<feature type="compositionally biased region" description="Polar residues" evidence="2">
    <location>
        <begin position="1"/>
        <end position="18"/>
    </location>
</feature>